<dbReference type="Proteomes" id="UP001163324">
    <property type="component" value="Chromosome 4"/>
</dbReference>
<organism evidence="1 2">
    <name type="scientific">Trichothecium roseum</name>
    <dbReference type="NCBI Taxonomy" id="47278"/>
    <lineage>
        <taxon>Eukaryota</taxon>
        <taxon>Fungi</taxon>
        <taxon>Dikarya</taxon>
        <taxon>Ascomycota</taxon>
        <taxon>Pezizomycotina</taxon>
        <taxon>Sordariomycetes</taxon>
        <taxon>Hypocreomycetidae</taxon>
        <taxon>Hypocreales</taxon>
        <taxon>Hypocreales incertae sedis</taxon>
        <taxon>Trichothecium</taxon>
    </lineage>
</organism>
<keyword evidence="2" id="KW-1185">Reference proteome</keyword>
<reference evidence="1" key="1">
    <citation type="submission" date="2022-10" db="EMBL/GenBank/DDBJ databases">
        <title>Complete Genome of Trichothecium roseum strain YXFP-22015, a Plant Pathogen Isolated from Citrus.</title>
        <authorList>
            <person name="Wang Y."/>
            <person name="Zhu L."/>
        </authorList>
    </citation>
    <scope>NUCLEOTIDE SEQUENCE</scope>
    <source>
        <strain evidence="1">YXFP-22015</strain>
    </source>
</reference>
<protein>
    <submittedName>
        <fullName evidence="1">Uncharacterized protein</fullName>
    </submittedName>
</protein>
<comment type="caution">
    <text evidence="1">The sequence shown here is derived from an EMBL/GenBank/DDBJ whole genome shotgun (WGS) entry which is preliminary data.</text>
</comment>
<name>A0ACC0V3Q0_9HYPO</name>
<sequence length="635" mass="70809">METTDVLICGGGPTGAMLSGFLGRLNVPNVVLEKEGDITTDPRGITLDEEGMRLLQALGLYDAIFTDIGACVPRAHFISGVHADLSKKPFLEINSSSTTGNTAHVGLLCHKQPVLEKHLRKAIADTTGVSTLRSRCALTSISEDDEWVYAKYVDAATGEEKHIRSRFLVGADGKTGFTRKMYLEPKGVQMQWAECSQYQESWVALNWKINTPTKETHPDFPLWKLGYSPAQVCEAFFPTYFSFLCNPDRPAVCGRFGLSSEWLWRFEFVVREGEDENEMAQPHMIRKIVFPYLSHPGKRYGLPESVDFPEDCIEVLRCRPFRFYARSCDKWSLGRVILSGDAAHVFPPFGGQGIASGFRDAVSLSWRLKLMCSSSWSGAADQRHRRLLESWAQERKQQLERSLAFTVRNGNMVNTKNPLTIFIREWALWFAQLVPSYRRRLEWGPRGSGLPKYEFAEGMDFVPGLGGGTLFAQSFCVGLGGRGEGSVGFTDDAIFAPRKSKMFQIVVLLEDLDGVANAREDLAVIDGTCHHLSGDEATMFVPRSRVGAPHIGEDAAAAPKYDQVFRTATAEEFDSSPLSKGRPEAKGYNEMALWDGAGCKKRYTILRFDRYVFAACNGRVELQEAAGKLKEMFPC</sequence>
<proteinExistence type="predicted"/>
<gene>
    <name evidence="1" type="ORF">N3K66_004710</name>
</gene>
<dbReference type="EMBL" id="CM047943">
    <property type="protein sequence ID" value="KAI9900448.1"/>
    <property type="molecule type" value="Genomic_DNA"/>
</dbReference>
<accession>A0ACC0V3Q0</accession>
<evidence type="ECO:0000313" key="2">
    <source>
        <dbReference type="Proteomes" id="UP001163324"/>
    </source>
</evidence>
<evidence type="ECO:0000313" key="1">
    <source>
        <dbReference type="EMBL" id="KAI9900448.1"/>
    </source>
</evidence>